<dbReference type="InterPro" id="IPR047057">
    <property type="entry name" value="MerR_fam"/>
</dbReference>
<dbReference type="PRINTS" id="PR00040">
    <property type="entry name" value="HTHMERR"/>
</dbReference>
<dbReference type="GO" id="GO:0003677">
    <property type="term" value="F:DNA binding"/>
    <property type="evidence" value="ECO:0007669"/>
    <property type="project" value="UniProtKB-KW"/>
</dbReference>
<keyword evidence="7" id="KW-1185">Reference proteome</keyword>
<dbReference type="CDD" id="cd04770">
    <property type="entry name" value="HTH_HMRTR"/>
    <property type="match status" value="1"/>
</dbReference>
<keyword evidence="1" id="KW-0678">Repressor</keyword>
<dbReference type="SUPFAM" id="SSF46955">
    <property type="entry name" value="Putative DNA-binding domain"/>
    <property type="match status" value="1"/>
</dbReference>
<comment type="caution">
    <text evidence="6">The sequence shown here is derived from an EMBL/GenBank/DDBJ whole genome shotgun (WGS) entry which is preliminary data.</text>
</comment>
<keyword evidence="4" id="KW-0804">Transcription</keyword>
<dbReference type="PROSITE" id="PS50937">
    <property type="entry name" value="HTH_MERR_2"/>
    <property type="match status" value="1"/>
</dbReference>
<evidence type="ECO:0000256" key="4">
    <source>
        <dbReference type="ARBA" id="ARBA00023163"/>
    </source>
</evidence>
<keyword evidence="3" id="KW-0238">DNA-binding</keyword>
<sequence>MKAEAASVLKVGEVAKRAGVGVQTLHYYERLGLLPQPERSAANYRLYGPEAVRRVRFIKKAQRLGFSLEEIKSILDLREGGRSPCRRVAEIAQRHLQQLDARIAALEAFRQELAALVAQWAGQTARARKCAGEFCDLIERVRESLPSEKEPRKNPLTL</sequence>
<evidence type="ECO:0000313" key="6">
    <source>
        <dbReference type="EMBL" id="NGO39945.1"/>
    </source>
</evidence>
<dbReference type="Pfam" id="PF09278">
    <property type="entry name" value="MerR-DNA-bind"/>
    <property type="match status" value="1"/>
</dbReference>
<dbReference type="Pfam" id="PF00376">
    <property type="entry name" value="MerR"/>
    <property type="match status" value="1"/>
</dbReference>
<dbReference type="InterPro" id="IPR015358">
    <property type="entry name" value="Tscrpt_reg_MerR_DNA-bd"/>
</dbReference>
<feature type="domain" description="HTH merR-type" evidence="5">
    <location>
        <begin position="8"/>
        <end position="77"/>
    </location>
</feature>
<dbReference type="InterPro" id="IPR009061">
    <property type="entry name" value="DNA-bd_dom_put_sf"/>
</dbReference>
<dbReference type="SMART" id="SM00422">
    <property type="entry name" value="HTH_MERR"/>
    <property type="match status" value="1"/>
</dbReference>
<dbReference type="AlphaFoldDB" id="A0A6M1RTF6"/>
<name>A0A6M1RTF6_9BACT</name>
<gene>
    <name evidence="6" type="ORF">G4L39_11165</name>
</gene>
<dbReference type="GO" id="GO:0003700">
    <property type="term" value="F:DNA-binding transcription factor activity"/>
    <property type="evidence" value="ECO:0007669"/>
    <property type="project" value="InterPro"/>
</dbReference>
<dbReference type="Proteomes" id="UP000477311">
    <property type="component" value="Unassembled WGS sequence"/>
</dbReference>
<dbReference type="InterPro" id="IPR000551">
    <property type="entry name" value="MerR-type_HTH_dom"/>
</dbReference>
<dbReference type="PANTHER" id="PTHR30204:SF69">
    <property type="entry name" value="MERR-FAMILY TRANSCRIPTIONAL REGULATOR"/>
    <property type="match status" value="1"/>
</dbReference>
<reference evidence="6 7" key="1">
    <citation type="submission" date="2020-02" db="EMBL/GenBank/DDBJ databases">
        <title>Draft genome sequence of Limisphaera ngatamarikiensis NGM72.4T, a thermophilic Verrucomicrobia grouped in subdivision 3.</title>
        <authorList>
            <person name="Carere C.R."/>
            <person name="Steen J."/>
            <person name="Hugenholtz P."/>
            <person name="Stott M.B."/>
        </authorList>
    </citation>
    <scope>NUCLEOTIDE SEQUENCE [LARGE SCALE GENOMIC DNA]</scope>
    <source>
        <strain evidence="6 7">NGM72.4</strain>
    </source>
</reference>
<dbReference type="EMBL" id="JAAKYA010000077">
    <property type="protein sequence ID" value="NGO39945.1"/>
    <property type="molecule type" value="Genomic_DNA"/>
</dbReference>
<dbReference type="RefSeq" id="WP_165108260.1">
    <property type="nucleotide sequence ID" value="NZ_JAAKYA010000077.1"/>
</dbReference>
<evidence type="ECO:0000313" key="7">
    <source>
        <dbReference type="Proteomes" id="UP000477311"/>
    </source>
</evidence>
<accession>A0A6M1RTF6</accession>
<proteinExistence type="predicted"/>
<evidence type="ECO:0000256" key="2">
    <source>
        <dbReference type="ARBA" id="ARBA00023015"/>
    </source>
</evidence>
<evidence type="ECO:0000256" key="1">
    <source>
        <dbReference type="ARBA" id="ARBA00022491"/>
    </source>
</evidence>
<organism evidence="6 7">
    <name type="scientific">Limisphaera ngatamarikiensis</name>
    <dbReference type="NCBI Taxonomy" id="1324935"/>
    <lineage>
        <taxon>Bacteria</taxon>
        <taxon>Pseudomonadati</taxon>
        <taxon>Verrucomicrobiota</taxon>
        <taxon>Verrucomicrobiia</taxon>
        <taxon>Limisphaerales</taxon>
        <taxon>Limisphaeraceae</taxon>
        <taxon>Limisphaera</taxon>
    </lineage>
</organism>
<dbReference type="Gene3D" id="1.10.1660.10">
    <property type="match status" value="1"/>
</dbReference>
<keyword evidence="2" id="KW-0805">Transcription regulation</keyword>
<evidence type="ECO:0000256" key="3">
    <source>
        <dbReference type="ARBA" id="ARBA00023125"/>
    </source>
</evidence>
<protein>
    <submittedName>
        <fullName evidence="6">Heavy metal-responsive transcriptional regulator</fullName>
    </submittedName>
</protein>
<evidence type="ECO:0000259" key="5">
    <source>
        <dbReference type="PROSITE" id="PS50937"/>
    </source>
</evidence>
<dbReference type="PANTHER" id="PTHR30204">
    <property type="entry name" value="REDOX-CYCLING DRUG-SENSING TRANSCRIPTIONAL ACTIVATOR SOXR"/>
    <property type="match status" value="1"/>
</dbReference>